<evidence type="ECO:0000313" key="2">
    <source>
        <dbReference type="EMBL" id="NII39481.1"/>
    </source>
</evidence>
<accession>A0ABX0T1V0</accession>
<dbReference type="Pfam" id="PF20247">
    <property type="entry name" value="DUF6602"/>
    <property type="match status" value="1"/>
</dbReference>
<protein>
    <recommendedName>
        <fullName evidence="1">DUF6602 domain-containing protein</fullName>
    </recommendedName>
</protein>
<name>A0ABX0T1V0_9MICO</name>
<dbReference type="EMBL" id="JAAOYO010000001">
    <property type="protein sequence ID" value="NII39481.1"/>
    <property type="molecule type" value="Genomic_DNA"/>
</dbReference>
<comment type="caution">
    <text evidence="2">The sequence shown here is derived from an EMBL/GenBank/DDBJ whole genome shotgun (WGS) entry which is preliminary data.</text>
</comment>
<dbReference type="CDD" id="cd21411">
    <property type="entry name" value="NucC"/>
    <property type="match status" value="1"/>
</dbReference>
<sequence length="266" mass="29010">MAKQHRVDIREAFVKRQRLLAAQLELPLDFTKHPTTLGDASEANWGRMLRSFLPGRYEIGPIFAMDSNGDQSEQIDLAIYDRQYSPLWFEAGSSRIVPVESVYAVLEVKPEVAAGTLRYAAEKVASVRRLVRRSGPIVDISGTHDGPPPESRPILGGIVGLRSGWTNGFDSPAAKAQLASHHGDAHLDMGLALEHNAFDHVLDSANLELLSPGLEVSSPGTQLIFFALRLFRRLQSVGTAMAVDLRAYDALLDGIDPAEFPDSGAD</sequence>
<dbReference type="InterPro" id="IPR046537">
    <property type="entry name" value="DUF6602"/>
</dbReference>
<proteinExistence type="predicted"/>
<keyword evidence="3" id="KW-1185">Reference proteome</keyword>
<evidence type="ECO:0000259" key="1">
    <source>
        <dbReference type="Pfam" id="PF20247"/>
    </source>
</evidence>
<gene>
    <name evidence="2" type="ORF">E9228_000100</name>
</gene>
<dbReference type="Proteomes" id="UP001318300">
    <property type="component" value="Unassembled WGS sequence"/>
</dbReference>
<evidence type="ECO:0000313" key="3">
    <source>
        <dbReference type="Proteomes" id="UP001318300"/>
    </source>
</evidence>
<reference evidence="2 3" key="1">
    <citation type="submission" date="2020-03" db="EMBL/GenBank/DDBJ databases">
        <title>Above-ground endophytic microbial communities from plants in different locations in the United States.</title>
        <authorList>
            <person name="Frank C."/>
        </authorList>
    </citation>
    <scope>NUCLEOTIDE SEQUENCE [LARGE SCALE GENOMIC DNA]</scope>
    <source>
        <strain evidence="2 3">WW7</strain>
    </source>
</reference>
<feature type="domain" description="DUF6602" evidence="1">
    <location>
        <begin position="31"/>
        <end position="130"/>
    </location>
</feature>
<organism evidence="2 3">
    <name type="scientific">Curtobacterium salicis</name>
    <dbReference type="NCBI Taxonomy" id="1779862"/>
    <lineage>
        <taxon>Bacteria</taxon>
        <taxon>Bacillati</taxon>
        <taxon>Actinomycetota</taxon>
        <taxon>Actinomycetes</taxon>
        <taxon>Micrococcales</taxon>
        <taxon>Microbacteriaceae</taxon>
        <taxon>Curtobacterium</taxon>
    </lineage>
</organism>
<dbReference type="RefSeq" id="WP_166778695.1">
    <property type="nucleotide sequence ID" value="NZ_JAAOYO010000001.1"/>
</dbReference>